<name>A0A1F5Q2B9_9BACT</name>
<dbReference type="Proteomes" id="UP000177281">
    <property type="component" value="Unassembled WGS sequence"/>
</dbReference>
<dbReference type="AlphaFoldDB" id="A0A1F5Q2B9"/>
<gene>
    <name evidence="1" type="ORF">A3B10_03105</name>
</gene>
<evidence type="ECO:0000313" key="2">
    <source>
        <dbReference type="Proteomes" id="UP000177281"/>
    </source>
</evidence>
<accession>A0A1F5Q2B9</accession>
<organism evidence="1 2">
    <name type="scientific">Candidatus Doudnabacteria bacterium RIFCSPLOWO2_01_FULL_44_21</name>
    <dbReference type="NCBI Taxonomy" id="1817841"/>
    <lineage>
        <taxon>Bacteria</taxon>
        <taxon>Candidatus Doudnaibacteriota</taxon>
    </lineage>
</organism>
<proteinExistence type="predicted"/>
<sequence>MELPNRVLVKFRINLTRAAELRAAGLYEVKRSIVQDQALRGRQAIEAEALGRDPYRGQRTDATGTVRPDSGTPMFTWDPKGRVNVCLATTIEDLQTILGMVLTQVNTLQKPNDHMAFLVLKLENAGSPVNLSAKQQALIDRLTSRIYGHLHGYRNPDRSWTLNAAHAEDNPSEIRDVRFSTDGSVRCVPRQQHPSHHQPPPRG</sequence>
<evidence type="ECO:0000313" key="1">
    <source>
        <dbReference type="EMBL" id="OGE96267.1"/>
    </source>
</evidence>
<protein>
    <submittedName>
        <fullName evidence="1">Uncharacterized protein</fullName>
    </submittedName>
</protein>
<reference evidence="1 2" key="1">
    <citation type="journal article" date="2016" name="Nat. Commun.">
        <title>Thousands of microbial genomes shed light on interconnected biogeochemical processes in an aquifer system.</title>
        <authorList>
            <person name="Anantharaman K."/>
            <person name="Brown C.T."/>
            <person name="Hug L.A."/>
            <person name="Sharon I."/>
            <person name="Castelle C.J."/>
            <person name="Probst A.J."/>
            <person name="Thomas B.C."/>
            <person name="Singh A."/>
            <person name="Wilkins M.J."/>
            <person name="Karaoz U."/>
            <person name="Brodie E.L."/>
            <person name="Williams K.H."/>
            <person name="Hubbard S.S."/>
            <person name="Banfield J.F."/>
        </authorList>
    </citation>
    <scope>NUCLEOTIDE SEQUENCE [LARGE SCALE GENOMIC DNA]</scope>
</reference>
<comment type="caution">
    <text evidence="1">The sequence shown here is derived from an EMBL/GenBank/DDBJ whole genome shotgun (WGS) entry which is preliminary data.</text>
</comment>
<dbReference type="EMBL" id="MFFB01000006">
    <property type="protein sequence ID" value="OGE96267.1"/>
    <property type="molecule type" value="Genomic_DNA"/>
</dbReference>